<dbReference type="GeneID" id="19879172"/>
<evidence type="ECO:0000256" key="1">
    <source>
        <dbReference type="SAM" id="SignalP"/>
    </source>
</evidence>
<evidence type="ECO:0000313" key="2">
    <source>
        <dbReference type="EMBL" id="ELA47193.1"/>
    </source>
</evidence>
<feature type="signal peptide" evidence="1">
    <location>
        <begin position="1"/>
        <end position="16"/>
    </location>
</feature>
<keyword evidence="1" id="KW-0732">Signal</keyword>
<evidence type="ECO:0000313" key="3">
    <source>
        <dbReference type="Proteomes" id="UP000011081"/>
    </source>
</evidence>
<name>L2GV64_VAVCU</name>
<gene>
    <name evidence="2" type="ORF">VCUG_01293</name>
</gene>
<dbReference type="VEuPathDB" id="MicrosporidiaDB:VCUG_01293"/>
<dbReference type="HOGENOM" id="CLU_2160314_0_0_1"/>
<dbReference type="AlphaFoldDB" id="L2GV64"/>
<protein>
    <submittedName>
        <fullName evidence="2">Uncharacterized protein</fullName>
    </submittedName>
</protein>
<dbReference type="RefSeq" id="XP_008074311.1">
    <property type="nucleotide sequence ID" value="XM_008076120.1"/>
</dbReference>
<feature type="chain" id="PRO_5003960403" evidence="1">
    <location>
        <begin position="17"/>
        <end position="111"/>
    </location>
</feature>
<sequence>MQVYKLLFVFCCCVYGARRMVKKRTDSSEEREREECMAVMENRWEPKDGQEMEDDYSHIHTIDLLSSLIHGRPLPPPPPKLPADGNICSVLFYPLKYFFWYITVYLWRASR</sequence>
<organism evidence="2 3">
    <name type="scientific">Vavraia culicis (isolate floridensis)</name>
    <name type="common">Microsporidian parasite</name>
    <dbReference type="NCBI Taxonomy" id="948595"/>
    <lineage>
        <taxon>Eukaryota</taxon>
        <taxon>Fungi</taxon>
        <taxon>Fungi incertae sedis</taxon>
        <taxon>Microsporidia</taxon>
        <taxon>Pleistophoridae</taxon>
        <taxon>Vavraia</taxon>
    </lineage>
</organism>
<accession>L2GV64</accession>
<dbReference type="InParanoid" id="L2GV64"/>
<dbReference type="EMBL" id="GL877422">
    <property type="protein sequence ID" value="ELA47193.1"/>
    <property type="molecule type" value="Genomic_DNA"/>
</dbReference>
<keyword evidence="3" id="KW-1185">Reference proteome</keyword>
<proteinExistence type="predicted"/>
<dbReference type="Proteomes" id="UP000011081">
    <property type="component" value="Unassembled WGS sequence"/>
</dbReference>
<reference evidence="3" key="1">
    <citation type="submission" date="2011-03" db="EMBL/GenBank/DDBJ databases">
        <title>The genome sequence of Vavraia culicis strain floridensis.</title>
        <authorList>
            <consortium name="The Broad Institute Genome Sequencing Platform"/>
            <person name="Cuomo C."/>
            <person name="Becnel J."/>
            <person name="Sanscrainte N."/>
            <person name="Young S.K."/>
            <person name="Zeng Q."/>
            <person name="Gargeya S."/>
            <person name="Fitzgerald M."/>
            <person name="Haas B."/>
            <person name="Abouelleil A."/>
            <person name="Alvarado L."/>
            <person name="Arachchi H.M."/>
            <person name="Berlin A."/>
            <person name="Chapman S.B."/>
            <person name="Gearin G."/>
            <person name="Goldberg J."/>
            <person name="Griggs A."/>
            <person name="Gujja S."/>
            <person name="Hansen M."/>
            <person name="Heiman D."/>
            <person name="Howarth C."/>
            <person name="Larimer J."/>
            <person name="Lui A."/>
            <person name="MacDonald P.J.P."/>
            <person name="McCowen C."/>
            <person name="Montmayeur A."/>
            <person name="Murphy C."/>
            <person name="Neiman D."/>
            <person name="Pearson M."/>
            <person name="Priest M."/>
            <person name="Roberts A."/>
            <person name="Saif S."/>
            <person name="Shea T."/>
            <person name="Sisk P."/>
            <person name="Stolte C."/>
            <person name="Sykes S."/>
            <person name="Wortman J."/>
            <person name="Nusbaum C."/>
            <person name="Birren B."/>
        </authorList>
    </citation>
    <scope>NUCLEOTIDE SEQUENCE [LARGE SCALE GENOMIC DNA]</scope>
    <source>
        <strain evidence="3">floridensis</strain>
    </source>
</reference>